<accession>A0ABQ6K6F3</accession>
<organism evidence="2 3">
    <name type="scientific">Pseudolysinimonas kribbensis</name>
    <dbReference type="NCBI Taxonomy" id="433641"/>
    <lineage>
        <taxon>Bacteria</taxon>
        <taxon>Bacillati</taxon>
        <taxon>Actinomycetota</taxon>
        <taxon>Actinomycetes</taxon>
        <taxon>Micrococcales</taxon>
        <taxon>Microbacteriaceae</taxon>
        <taxon>Pseudolysinimonas</taxon>
    </lineage>
</organism>
<reference evidence="3" key="1">
    <citation type="journal article" date="2019" name="Int. J. Syst. Evol. Microbiol.">
        <title>The Global Catalogue of Microorganisms (GCM) 10K type strain sequencing project: providing services to taxonomists for standard genome sequencing and annotation.</title>
        <authorList>
            <consortium name="The Broad Institute Genomics Platform"/>
            <consortium name="The Broad Institute Genome Sequencing Center for Infectious Disease"/>
            <person name="Wu L."/>
            <person name="Ma J."/>
        </authorList>
    </citation>
    <scope>NUCLEOTIDE SEQUENCE [LARGE SCALE GENOMIC DNA]</scope>
    <source>
        <strain evidence="3">NBRC 108894</strain>
    </source>
</reference>
<dbReference type="EMBL" id="BSVB01000001">
    <property type="protein sequence ID" value="GMA96008.1"/>
    <property type="molecule type" value="Genomic_DNA"/>
</dbReference>
<evidence type="ECO:0008006" key="4">
    <source>
        <dbReference type="Google" id="ProtNLM"/>
    </source>
</evidence>
<sequence length="62" mass="6441">MLGILSVGANTFIGSQASDWFPFVVVVAVLLIAPNGLFASGDSVRTLWAAIAHRNDRAGAKA</sequence>
<proteinExistence type="predicted"/>
<keyword evidence="1" id="KW-1133">Transmembrane helix</keyword>
<feature type="transmembrane region" description="Helical" evidence="1">
    <location>
        <begin position="20"/>
        <end position="38"/>
    </location>
</feature>
<comment type="caution">
    <text evidence="2">The sequence shown here is derived from an EMBL/GenBank/DDBJ whole genome shotgun (WGS) entry which is preliminary data.</text>
</comment>
<dbReference type="Proteomes" id="UP001157034">
    <property type="component" value="Unassembled WGS sequence"/>
</dbReference>
<gene>
    <name evidence="2" type="ORF">GCM10025881_28320</name>
</gene>
<keyword evidence="3" id="KW-1185">Reference proteome</keyword>
<keyword evidence="1" id="KW-0472">Membrane</keyword>
<protein>
    <recommendedName>
        <fullName evidence="4">Branched-chain amino acid ABC transporter permease</fullName>
    </recommendedName>
</protein>
<evidence type="ECO:0000256" key="1">
    <source>
        <dbReference type="SAM" id="Phobius"/>
    </source>
</evidence>
<evidence type="ECO:0000313" key="3">
    <source>
        <dbReference type="Proteomes" id="UP001157034"/>
    </source>
</evidence>
<evidence type="ECO:0000313" key="2">
    <source>
        <dbReference type="EMBL" id="GMA96008.1"/>
    </source>
</evidence>
<keyword evidence="1" id="KW-0812">Transmembrane</keyword>
<name>A0ABQ6K6F3_9MICO</name>